<accession>A0ABR1JBU5</accession>
<evidence type="ECO:0000313" key="2">
    <source>
        <dbReference type="Proteomes" id="UP001498398"/>
    </source>
</evidence>
<gene>
    <name evidence="1" type="ORF">VKT23_012072</name>
</gene>
<protein>
    <submittedName>
        <fullName evidence="1">Uncharacterized protein</fullName>
    </submittedName>
</protein>
<organism evidence="1 2">
    <name type="scientific">Marasmiellus scandens</name>
    <dbReference type="NCBI Taxonomy" id="2682957"/>
    <lineage>
        <taxon>Eukaryota</taxon>
        <taxon>Fungi</taxon>
        <taxon>Dikarya</taxon>
        <taxon>Basidiomycota</taxon>
        <taxon>Agaricomycotina</taxon>
        <taxon>Agaricomycetes</taxon>
        <taxon>Agaricomycetidae</taxon>
        <taxon>Agaricales</taxon>
        <taxon>Marasmiineae</taxon>
        <taxon>Omphalotaceae</taxon>
        <taxon>Marasmiellus</taxon>
    </lineage>
</organism>
<keyword evidence="2" id="KW-1185">Reference proteome</keyword>
<dbReference type="EMBL" id="JBANRG010000028">
    <property type="protein sequence ID" value="KAK7452674.1"/>
    <property type="molecule type" value="Genomic_DNA"/>
</dbReference>
<name>A0ABR1JBU5_9AGAR</name>
<dbReference type="Proteomes" id="UP001498398">
    <property type="component" value="Unassembled WGS sequence"/>
</dbReference>
<reference evidence="1 2" key="1">
    <citation type="submission" date="2024-01" db="EMBL/GenBank/DDBJ databases">
        <title>A draft genome for the cacao thread blight pathogen Marasmiellus scandens.</title>
        <authorList>
            <person name="Baruah I.K."/>
            <person name="Leung J."/>
            <person name="Bukari Y."/>
            <person name="Amoako-Attah I."/>
            <person name="Meinhardt L.W."/>
            <person name="Bailey B.A."/>
            <person name="Cohen S.P."/>
        </authorList>
    </citation>
    <scope>NUCLEOTIDE SEQUENCE [LARGE SCALE GENOMIC DNA]</scope>
    <source>
        <strain evidence="1 2">GH-19</strain>
    </source>
</reference>
<proteinExistence type="predicted"/>
<sequence>MSSIPITKYCQSRRHIIEITYSSSAMQRLPPTLSSHPAVSSSYEIRPKDKTHLARYLLLKDPGGTKRYGDEIFKDLQGDENEQEWTVNIPWHIWKDKYLEHQQEIDEIIQSIHLSPNVSLSSQVGEPSTILSEKEANISDEFESEQNIGKRKGAFIT</sequence>
<evidence type="ECO:0000313" key="1">
    <source>
        <dbReference type="EMBL" id="KAK7452674.1"/>
    </source>
</evidence>
<comment type="caution">
    <text evidence="1">The sequence shown here is derived from an EMBL/GenBank/DDBJ whole genome shotgun (WGS) entry which is preliminary data.</text>
</comment>